<feature type="domain" description="Zn(2)-C6 fungal-type" evidence="3">
    <location>
        <begin position="142"/>
        <end position="176"/>
    </location>
</feature>
<protein>
    <recommendedName>
        <fullName evidence="3">Zn(2)-C6 fungal-type domain-containing protein</fullName>
    </recommendedName>
</protein>
<dbReference type="Gene3D" id="4.10.240.10">
    <property type="entry name" value="Zn(2)-C6 fungal-type DNA-binding domain"/>
    <property type="match status" value="1"/>
</dbReference>
<feature type="region of interest" description="Disordered" evidence="2">
    <location>
        <begin position="204"/>
        <end position="447"/>
    </location>
</feature>
<organism evidence="4 5">
    <name type="scientific">Pseudovirgaria hyperparasitica</name>
    <dbReference type="NCBI Taxonomy" id="470096"/>
    <lineage>
        <taxon>Eukaryota</taxon>
        <taxon>Fungi</taxon>
        <taxon>Dikarya</taxon>
        <taxon>Ascomycota</taxon>
        <taxon>Pezizomycotina</taxon>
        <taxon>Dothideomycetes</taxon>
        <taxon>Dothideomycetes incertae sedis</taxon>
        <taxon>Acrospermales</taxon>
        <taxon>Acrospermaceae</taxon>
        <taxon>Pseudovirgaria</taxon>
    </lineage>
</organism>
<dbReference type="GeneID" id="54480862"/>
<evidence type="ECO:0000259" key="3">
    <source>
        <dbReference type="PROSITE" id="PS50048"/>
    </source>
</evidence>
<dbReference type="GO" id="GO:0008270">
    <property type="term" value="F:zinc ion binding"/>
    <property type="evidence" value="ECO:0007669"/>
    <property type="project" value="InterPro"/>
</dbReference>
<dbReference type="Proteomes" id="UP000799437">
    <property type="component" value="Unassembled WGS sequence"/>
</dbReference>
<dbReference type="PROSITE" id="PS50048">
    <property type="entry name" value="ZN2_CY6_FUNGAL_2"/>
    <property type="match status" value="1"/>
</dbReference>
<evidence type="ECO:0000313" key="5">
    <source>
        <dbReference type="Proteomes" id="UP000799437"/>
    </source>
</evidence>
<dbReference type="AlphaFoldDB" id="A0A6A6VTT3"/>
<feature type="compositionally biased region" description="Polar residues" evidence="2">
    <location>
        <begin position="1"/>
        <end position="16"/>
    </location>
</feature>
<reference evidence="4" key="1">
    <citation type="journal article" date="2020" name="Stud. Mycol.">
        <title>101 Dothideomycetes genomes: a test case for predicting lifestyles and emergence of pathogens.</title>
        <authorList>
            <person name="Haridas S."/>
            <person name="Albert R."/>
            <person name="Binder M."/>
            <person name="Bloem J."/>
            <person name="Labutti K."/>
            <person name="Salamov A."/>
            <person name="Andreopoulos B."/>
            <person name="Baker S."/>
            <person name="Barry K."/>
            <person name="Bills G."/>
            <person name="Bluhm B."/>
            <person name="Cannon C."/>
            <person name="Castanera R."/>
            <person name="Culley D."/>
            <person name="Daum C."/>
            <person name="Ezra D."/>
            <person name="Gonzalez J."/>
            <person name="Henrissat B."/>
            <person name="Kuo A."/>
            <person name="Liang C."/>
            <person name="Lipzen A."/>
            <person name="Lutzoni F."/>
            <person name="Magnuson J."/>
            <person name="Mondo S."/>
            <person name="Nolan M."/>
            <person name="Ohm R."/>
            <person name="Pangilinan J."/>
            <person name="Park H.-J."/>
            <person name="Ramirez L."/>
            <person name="Alfaro M."/>
            <person name="Sun H."/>
            <person name="Tritt A."/>
            <person name="Yoshinaga Y."/>
            <person name="Zwiers L.-H."/>
            <person name="Turgeon B."/>
            <person name="Goodwin S."/>
            <person name="Spatafora J."/>
            <person name="Crous P."/>
            <person name="Grigoriev I."/>
        </authorList>
    </citation>
    <scope>NUCLEOTIDE SEQUENCE</scope>
    <source>
        <strain evidence="4">CBS 121739</strain>
    </source>
</reference>
<feature type="compositionally biased region" description="Pro residues" evidence="2">
    <location>
        <begin position="61"/>
        <end position="87"/>
    </location>
</feature>
<name>A0A6A6VTT3_9PEZI</name>
<proteinExistence type="predicted"/>
<feature type="compositionally biased region" description="Pro residues" evidence="2">
    <location>
        <begin position="231"/>
        <end position="242"/>
    </location>
</feature>
<evidence type="ECO:0000313" key="4">
    <source>
        <dbReference type="EMBL" id="KAF2753299.1"/>
    </source>
</evidence>
<dbReference type="GO" id="GO:0000981">
    <property type="term" value="F:DNA-binding transcription factor activity, RNA polymerase II-specific"/>
    <property type="evidence" value="ECO:0007669"/>
    <property type="project" value="InterPro"/>
</dbReference>
<dbReference type="CDD" id="cd00067">
    <property type="entry name" value="GAL4"/>
    <property type="match status" value="1"/>
</dbReference>
<dbReference type="InterPro" id="IPR036864">
    <property type="entry name" value="Zn2-C6_fun-type_DNA-bd_sf"/>
</dbReference>
<feature type="compositionally biased region" description="Pro residues" evidence="2">
    <location>
        <begin position="346"/>
        <end position="355"/>
    </location>
</feature>
<feature type="compositionally biased region" description="Low complexity" evidence="2">
    <location>
        <begin position="17"/>
        <end position="31"/>
    </location>
</feature>
<evidence type="ECO:0000256" key="1">
    <source>
        <dbReference type="ARBA" id="ARBA00023242"/>
    </source>
</evidence>
<feature type="region of interest" description="Disordered" evidence="2">
    <location>
        <begin position="1"/>
        <end position="106"/>
    </location>
</feature>
<gene>
    <name evidence="4" type="ORF">EJ05DRAFT_210404</name>
</gene>
<keyword evidence="1" id="KW-0539">Nucleus</keyword>
<feature type="compositionally biased region" description="Low complexity" evidence="2">
    <location>
        <begin position="336"/>
        <end position="345"/>
    </location>
</feature>
<keyword evidence="5" id="KW-1185">Reference proteome</keyword>
<dbReference type="RefSeq" id="XP_033595750.1">
    <property type="nucleotide sequence ID" value="XM_033739808.1"/>
</dbReference>
<dbReference type="SUPFAM" id="SSF57701">
    <property type="entry name" value="Zn2/Cys6 DNA-binding domain"/>
    <property type="match status" value="1"/>
</dbReference>
<dbReference type="OrthoDB" id="5401558at2759"/>
<dbReference type="EMBL" id="ML996584">
    <property type="protein sequence ID" value="KAF2753299.1"/>
    <property type="molecule type" value="Genomic_DNA"/>
</dbReference>
<feature type="compositionally biased region" description="Basic and acidic residues" evidence="2">
    <location>
        <begin position="415"/>
        <end position="438"/>
    </location>
</feature>
<sequence length="447" mass="48021">MNGLNGQNGAPPSQWTPNGPNGQGQWNQQWNASPNPQHPHGVYPPPTSQSAQPYPAAPTNGPYPPAHAYPPPANGSYPPPTSQPPSVPYAHQPHLPHLPPVEPRAEYGRYPYANDMYRGPPPPHMQQYQQAQPAPRQRTAIACRYCRRRKIRCSGFESSEDGRCTNCVRFSQECIFTPVSAQAQAFVPAHTVGRWASGHPQPALYGAYGQPLPQSHVPQPPGPGQHGQPGYPLPSPTGPYPTPGASYNPVGGVYDERASQDANSRKRPHQEPHTPTLPPPNPSVAASRGYADHRAAQPSKSNDHHTYPEPTNLTASAVSPASSQSSYQPGGPPSQQPYYANNPSGQQPPPPPPPQRRLSPQSNYSYDANRTSSSPHASAAPSTPSTTSYPYSNGTAPPQAGRTPPPTSQSGGSRMRIDDLVSSDSKDGETRSTADRSMLDALNRRPM</sequence>
<evidence type="ECO:0000256" key="2">
    <source>
        <dbReference type="SAM" id="MobiDB-lite"/>
    </source>
</evidence>
<feature type="compositionally biased region" description="Basic and acidic residues" evidence="2">
    <location>
        <begin position="290"/>
        <end position="307"/>
    </location>
</feature>
<dbReference type="Pfam" id="PF00172">
    <property type="entry name" value="Zn_clus"/>
    <property type="match status" value="1"/>
</dbReference>
<dbReference type="InterPro" id="IPR001138">
    <property type="entry name" value="Zn2Cys6_DnaBD"/>
</dbReference>
<dbReference type="SMART" id="SM00066">
    <property type="entry name" value="GAL4"/>
    <property type="match status" value="1"/>
</dbReference>
<feature type="compositionally biased region" description="Low complexity" evidence="2">
    <location>
        <begin position="371"/>
        <end position="392"/>
    </location>
</feature>
<feature type="compositionally biased region" description="Low complexity" evidence="2">
    <location>
        <begin position="315"/>
        <end position="329"/>
    </location>
</feature>
<accession>A0A6A6VTT3</accession>
<dbReference type="PROSITE" id="PS00463">
    <property type="entry name" value="ZN2_CY6_FUNGAL_1"/>
    <property type="match status" value="1"/>
</dbReference>